<protein>
    <recommendedName>
        <fullName evidence="7">Sushi domain-containing protein</fullName>
    </recommendedName>
</protein>
<feature type="domain" description="Sushi" evidence="7">
    <location>
        <begin position="512"/>
        <end position="569"/>
    </location>
</feature>
<dbReference type="PROSITE" id="PS50923">
    <property type="entry name" value="SUSHI"/>
    <property type="match status" value="12"/>
</dbReference>
<evidence type="ECO:0000256" key="2">
    <source>
        <dbReference type="ARBA" id="ARBA00022729"/>
    </source>
</evidence>
<organism evidence="8 9">
    <name type="scientific">Porites evermanni</name>
    <dbReference type="NCBI Taxonomy" id="104178"/>
    <lineage>
        <taxon>Eukaryota</taxon>
        <taxon>Metazoa</taxon>
        <taxon>Cnidaria</taxon>
        <taxon>Anthozoa</taxon>
        <taxon>Hexacorallia</taxon>
        <taxon>Scleractinia</taxon>
        <taxon>Fungiina</taxon>
        <taxon>Poritidae</taxon>
        <taxon>Porites</taxon>
    </lineage>
</organism>
<feature type="disulfide bond" evidence="6">
    <location>
        <begin position="308"/>
        <end position="335"/>
    </location>
</feature>
<feature type="disulfide bond" evidence="6">
    <location>
        <begin position="60"/>
        <end position="87"/>
    </location>
</feature>
<gene>
    <name evidence="8" type="ORF">PEVE_00040376</name>
</gene>
<evidence type="ECO:0000256" key="3">
    <source>
        <dbReference type="ARBA" id="ARBA00022737"/>
    </source>
</evidence>
<reference evidence="8 9" key="1">
    <citation type="submission" date="2022-05" db="EMBL/GenBank/DDBJ databases">
        <authorList>
            <consortium name="Genoscope - CEA"/>
            <person name="William W."/>
        </authorList>
    </citation>
    <scope>NUCLEOTIDE SEQUENCE [LARGE SCALE GENOMIC DNA]</scope>
</reference>
<feature type="domain" description="Sushi" evidence="7">
    <location>
        <begin position="1"/>
        <end position="31"/>
    </location>
</feature>
<comment type="caution">
    <text evidence="8">The sequence shown here is derived from an EMBL/GenBank/DDBJ whole genome shotgun (WGS) entry which is preliminary data.</text>
</comment>
<keyword evidence="2" id="KW-0732">Signal</keyword>
<dbReference type="PANTHER" id="PTHR46393">
    <property type="entry name" value="SUSHI DOMAIN-CONTAINING PROTEIN"/>
    <property type="match status" value="1"/>
</dbReference>
<name>A0ABN8N3B1_9CNID</name>
<feature type="domain" description="Sushi" evidence="7">
    <location>
        <begin position="622"/>
        <end position="679"/>
    </location>
</feature>
<evidence type="ECO:0000259" key="7">
    <source>
        <dbReference type="PROSITE" id="PS50923"/>
    </source>
</evidence>
<sequence length="796" mass="85474">MCDEGFNLRGSKTRQCLSTGNWSGKESFCEAVNCGGLSSPMNGSVSGNLTVYPNIVTFSCDPGFILRGSSVRKCQSNGTWDGYKTICEAKDCGALKTPSNGSLMGNLTTFPNKVQFMCDEGFILRGSKIRQCLSTGSWSGNGTSCDRKYRYFGNCWNYYYFLAVNCGGVYSPTNGSISGNLTVYPNIVTFSCDRGFILRGSSIRKCQSNGTWDGNETVCQAEDCSPLKTPSNGSLVGSLTTYPHKVKFICDEGFNLRGSKIRQCLSTGNWSGNESFCEAVNCGGLSSPMNGSISGNLTVYPNIVTFSCDRGFILRGSFLRKCQTNGTWDGYETICEVKDCGALKTPSNGSLIGNLTTFPNKVQFMCDEGFILRGSKIRQCLSTGSWSGNGTTCDPVNCGGAYSPLNGSISGNLTVYPNIVTFSCDQGFILRGSSVRKCQSNGTWDGYETVCEAKDCGGLKSPSNGSLVGNLTTYPYMVQFVCDEGFNLLGSKTRQCLSTGNWSGNESFCEAVNCGGLSSPMNGSVSGNLTVYPNIVTFSCDPGFILRGSSVRKCQSNGTWGGYKTICEGTICKNSSGQSPSRLPDLLLVLLSFYFVSNLLTVHRGRENNDTQSHNIIFSTAKDCGAFNAPSNGSLVGNLTTYPHKVQFLCDEGFELQGSKIRQCLSTGNWSGTDSLCDPVNCGGLSSPMNGSISGNLTVYPNIVTFSCDPGFNLRGSSVRKCQSNGTWDGYETTCEGKDCGGLKTPSNGSLVGNLTTYPYMVQFICDEGFNLRGSKIRQCQSPLVIGVETKVFVKL</sequence>
<evidence type="ECO:0000313" key="9">
    <source>
        <dbReference type="Proteomes" id="UP001159427"/>
    </source>
</evidence>
<feature type="disulfide bond" evidence="6">
    <location>
        <begin position="2"/>
        <end position="29"/>
    </location>
</feature>
<dbReference type="Gene3D" id="2.10.70.10">
    <property type="entry name" value="Complement Module, domain 1"/>
    <property type="match status" value="13"/>
</dbReference>
<dbReference type="Pfam" id="PF00084">
    <property type="entry name" value="Sushi"/>
    <property type="match status" value="12"/>
</dbReference>
<evidence type="ECO:0000256" key="4">
    <source>
        <dbReference type="ARBA" id="ARBA00023157"/>
    </source>
</evidence>
<feature type="domain" description="Sushi" evidence="7">
    <location>
        <begin position="280"/>
        <end position="337"/>
    </location>
</feature>
<proteinExistence type="predicted"/>
<dbReference type="CDD" id="cd00033">
    <property type="entry name" value="CCP"/>
    <property type="match status" value="13"/>
</dbReference>
<keyword evidence="3" id="KW-0677">Repeat</keyword>
<feature type="domain" description="Sushi" evidence="7">
    <location>
        <begin position="396"/>
        <end position="453"/>
    </location>
</feature>
<feature type="domain" description="Sushi" evidence="7">
    <location>
        <begin position="454"/>
        <end position="511"/>
    </location>
</feature>
<dbReference type="EMBL" id="CALNXI010000733">
    <property type="protein sequence ID" value="CAH3041955.1"/>
    <property type="molecule type" value="Genomic_DNA"/>
</dbReference>
<feature type="disulfide bond" evidence="6">
    <location>
        <begin position="250"/>
        <end position="277"/>
    </location>
</feature>
<feature type="domain" description="Sushi" evidence="7">
    <location>
        <begin position="222"/>
        <end position="279"/>
    </location>
</feature>
<dbReference type="SMART" id="SM00032">
    <property type="entry name" value="CCP"/>
    <property type="match status" value="12"/>
</dbReference>
<dbReference type="Proteomes" id="UP001159427">
    <property type="component" value="Unassembled WGS sequence"/>
</dbReference>
<feature type="disulfide bond" evidence="6">
    <location>
        <begin position="650"/>
        <end position="677"/>
    </location>
</feature>
<evidence type="ECO:0000256" key="5">
    <source>
        <dbReference type="ARBA" id="ARBA00023180"/>
    </source>
</evidence>
<keyword evidence="1 6" id="KW-0768">Sushi</keyword>
<feature type="disulfide bond" evidence="6">
    <location>
        <begin position="424"/>
        <end position="451"/>
    </location>
</feature>
<accession>A0ABN8N3B1</accession>
<feature type="disulfide bond" evidence="6">
    <location>
        <begin position="192"/>
        <end position="219"/>
    </location>
</feature>
<feature type="domain" description="Sushi" evidence="7">
    <location>
        <begin position="164"/>
        <end position="221"/>
    </location>
</feature>
<feature type="domain" description="Sushi" evidence="7">
    <location>
        <begin position="90"/>
        <end position="147"/>
    </location>
</feature>
<keyword evidence="4 6" id="KW-1015">Disulfide bond</keyword>
<feature type="disulfide bond" evidence="6">
    <location>
        <begin position="708"/>
        <end position="735"/>
    </location>
</feature>
<feature type="disulfide bond" evidence="6">
    <location>
        <begin position="118"/>
        <end position="145"/>
    </location>
</feature>
<feature type="domain" description="Sushi" evidence="7">
    <location>
        <begin position="680"/>
        <end position="737"/>
    </location>
</feature>
<comment type="caution">
    <text evidence="6">Lacks conserved residue(s) required for the propagation of feature annotation.</text>
</comment>
<keyword evidence="5" id="KW-0325">Glycoprotein</keyword>
<feature type="disulfide bond" evidence="6">
    <location>
        <begin position="482"/>
        <end position="509"/>
    </location>
</feature>
<evidence type="ECO:0000256" key="6">
    <source>
        <dbReference type="PROSITE-ProRule" id="PRU00302"/>
    </source>
</evidence>
<dbReference type="PANTHER" id="PTHR46393:SF7">
    <property type="entry name" value="COMPLEMENT C2"/>
    <property type="match status" value="1"/>
</dbReference>
<feature type="domain" description="Sushi" evidence="7">
    <location>
        <begin position="32"/>
        <end position="89"/>
    </location>
</feature>
<dbReference type="SUPFAM" id="SSF57535">
    <property type="entry name" value="Complement control module/SCR domain"/>
    <property type="match status" value="13"/>
</dbReference>
<feature type="disulfide bond" evidence="6">
    <location>
        <begin position="540"/>
        <end position="567"/>
    </location>
</feature>
<keyword evidence="9" id="KW-1185">Reference proteome</keyword>
<evidence type="ECO:0000313" key="8">
    <source>
        <dbReference type="EMBL" id="CAH3041955.1"/>
    </source>
</evidence>
<dbReference type="InterPro" id="IPR035976">
    <property type="entry name" value="Sushi/SCR/CCP_sf"/>
</dbReference>
<feature type="disulfide bond" evidence="6">
    <location>
        <begin position="366"/>
        <end position="393"/>
    </location>
</feature>
<feature type="domain" description="Sushi" evidence="7">
    <location>
        <begin position="338"/>
        <end position="395"/>
    </location>
</feature>
<evidence type="ECO:0000256" key="1">
    <source>
        <dbReference type="ARBA" id="ARBA00022659"/>
    </source>
</evidence>
<dbReference type="InterPro" id="IPR000436">
    <property type="entry name" value="Sushi_SCR_CCP_dom"/>
</dbReference>